<dbReference type="Proteomes" id="UP000271098">
    <property type="component" value="Unassembled WGS sequence"/>
</dbReference>
<protein>
    <submittedName>
        <fullName evidence="1">Uncharacterized protein</fullName>
    </submittedName>
</protein>
<dbReference type="OrthoDB" id="5866470at2759"/>
<reference evidence="1 2" key="1">
    <citation type="submission" date="2018-11" db="EMBL/GenBank/DDBJ databases">
        <authorList>
            <consortium name="Pathogen Informatics"/>
        </authorList>
    </citation>
    <scope>NUCLEOTIDE SEQUENCE [LARGE SCALE GENOMIC DNA]</scope>
</reference>
<name>A0A3P6PL09_9BILA</name>
<evidence type="ECO:0000313" key="2">
    <source>
        <dbReference type="Proteomes" id="UP000271098"/>
    </source>
</evidence>
<dbReference type="Gene3D" id="2.60.40.10">
    <property type="entry name" value="Immunoglobulins"/>
    <property type="match status" value="1"/>
</dbReference>
<dbReference type="InterPro" id="IPR013783">
    <property type="entry name" value="Ig-like_fold"/>
</dbReference>
<dbReference type="EMBL" id="UYRT01004951">
    <property type="protein sequence ID" value="VDK37602.1"/>
    <property type="molecule type" value="Genomic_DNA"/>
</dbReference>
<organism evidence="1 2">
    <name type="scientific">Gongylonema pulchrum</name>
    <dbReference type="NCBI Taxonomy" id="637853"/>
    <lineage>
        <taxon>Eukaryota</taxon>
        <taxon>Metazoa</taxon>
        <taxon>Ecdysozoa</taxon>
        <taxon>Nematoda</taxon>
        <taxon>Chromadorea</taxon>
        <taxon>Rhabditida</taxon>
        <taxon>Spirurina</taxon>
        <taxon>Spiruromorpha</taxon>
        <taxon>Spiruroidea</taxon>
        <taxon>Gongylonematidae</taxon>
        <taxon>Gongylonema</taxon>
    </lineage>
</organism>
<gene>
    <name evidence="1" type="ORF">GPUH_LOCUS3051</name>
</gene>
<dbReference type="AlphaFoldDB" id="A0A3P6PL09"/>
<keyword evidence="2" id="KW-1185">Reference proteome</keyword>
<evidence type="ECO:0000313" key="1">
    <source>
        <dbReference type="EMBL" id="VDK37602.1"/>
    </source>
</evidence>
<proteinExistence type="predicted"/>
<sequence length="98" mass="11453">MDFVQVHGTVFGRQLHSLPFVRTNNSTTITVFRRPTNAFKADDDYPPRKDRLFIYLAPLFHWKTQPASVFSHAMPCEKLRICLEYTATEITKDRCLFS</sequence>
<accession>A0A3P6PL09</accession>